<dbReference type="Proteomes" id="UP000316181">
    <property type="component" value="Unassembled WGS sequence"/>
</dbReference>
<dbReference type="Gene3D" id="3.40.710.10">
    <property type="entry name" value="DD-peptidase/beta-lactamase superfamily"/>
    <property type="match status" value="1"/>
</dbReference>
<organism evidence="18 19">
    <name type="scientific">Rarobacter incanus</name>
    <dbReference type="NCBI Taxonomy" id="153494"/>
    <lineage>
        <taxon>Bacteria</taxon>
        <taxon>Bacillati</taxon>
        <taxon>Actinomycetota</taxon>
        <taxon>Actinomycetes</taxon>
        <taxon>Micrococcales</taxon>
        <taxon>Rarobacteraceae</taxon>
        <taxon>Rarobacter</taxon>
    </lineage>
</organism>
<keyword evidence="15" id="KW-0812">Transmembrane</keyword>
<evidence type="ECO:0000256" key="8">
    <source>
        <dbReference type="ARBA" id="ARBA00022960"/>
    </source>
</evidence>
<dbReference type="Pfam" id="PF00912">
    <property type="entry name" value="Transgly"/>
    <property type="match status" value="1"/>
</dbReference>
<evidence type="ECO:0000256" key="7">
    <source>
        <dbReference type="ARBA" id="ARBA00022801"/>
    </source>
</evidence>
<sequence>MGFQSVRGKLPRKSKHTVNVAALFAAIATFVAASLVGGLLVGALAAPLAIGASKVTDGGVELFNGLPDSLETTKLSQASYIYARDGKTLLASYYWENRIVKPLSAISTNLQNAVIATEDKRFYEHGAIDMTGMTRALVNNAMDRDTQGASTLTQQYVKNVLIERAHAAGDTEGVTEASEGTYERKLREARLAIALEKTKTKNEILEGYLNIAQFGKSVYGAEAAAQHYFGVSAKELSIVQAATIAGITQRPSAYDPTVHPEASERRRNIVLSLMYQQGYITKEEYEEARKQPLADTLDVQDIKQGCAAAESAAFFCDYVTKVITQDPTFGKTTEERTELLYRGGLRIVTTLNAKLQKTATKILKKSVPANDPHGIATAMTSVEPGTGEITVMAQNRDYDASDNPKKYTTAINYNTDQEHGGSRGFQPGSTFKPYTLTAWLQAGKTLNTVVNGSGRTYNLSSFPASCTGFAGTWTPGNSEGARRGSMTVLTATALSVNTGYVAMASQLDQCDIAKAAYEVGFRPSLSNGEDLSKNYFTEDGIEVTPSMTLGIQNTSPLAQASAYATFANQGKYCTPIAILSVKDSDGKDLDVPEADCHRTISSDVANTVTYALQQVPKAGGSAPLAVLSGGRPAAGKTGTAGTNTHTWFVGFTPQLSTAVWVGNPTKDVKMRYISIGGRPSQIIYGGTIAAPTWKTFMDTALKGKAIKKFPSPDYSLVGRAAVIKTSSSQTKSDSSDSGSKKSTGNSSDKKD</sequence>
<evidence type="ECO:0000256" key="15">
    <source>
        <dbReference type="SAM" id="Phobius"/>
    </source>
</evidence>
<evidence type="ECO:0000259" key="16">
    <source>
        <dbReference type="Pfam" id="PF00905"/>
    </source>
</evidence>
<keyword evidence="7" id="KW-0378">Hydrolase</keyword>
<dbReference type="InterPro" id="IPR001264">
    <property type="entry name" value="Glyco_trans_51"/>
</dbReference>
<dbReference type="PANTHER" id="PTHR32282">
    <property type="entry name" value="BINDING PROTEIN TRANSPEPTIDASE, PUTATIVE-RELATED"/>
    <property type="match status" value="1"/>
</dbReference>
<evidence type="ECO:0000259" key="17">
    <source>
        <dbReference type="Pfam" id="PF00912"/>
    </source>
</evidence>
<keyword evidence="6" id="KW-0808">Transferase</keyword>
<keyword evidence="15" id="KW-0472">Membrane</keyword>
<name>A0A542SP93_9MICO</name>
<keyword evidence="3 18" id="KW-0121">Carboxypeptidase</keyword>
<keyword evidence="8" id="KW-0133">Cell shape</keyword>
<dbReference type="InterPro" id="IPR036950">
    <property type="entry name" value="PBP_transglycosylase"/>
</dbReference>
<keyword evidence="9" id="KW-0573">Peptidoglycan synthesis</keyword>
<feature type="transmembrane region" description="Helical" evidence="15">
    <location>
        <begin position="20"/>
        <end position="46"/>
    </location>
</feature>
<dbReference type="OrthoDB" id="9766909at2"/>
<evidence type="ECO:0000256" key="9">
    <source>
        <dbReference type="ARBA" id="ARBA00022984"/>
    </source>
</evidence>
<dbReference type="GO" id="GO:0009002">
    <property type="term" value="F:serine-type D-Ala-D-Ala carboxypeptidase activity"/>
    <property type="evidence" value="ECO:0007669"/>
    <property type="project" value="UniProtKB-EC"/>
</dbReference>
<dbReference type="GO" id="GO:0009252">
    <property type="term" value="P:peptidoglycan biosynthetic process"/>
    <property type="evidence" value="ECO:0007669"/>
    <property type="project" value="UniProtKB-KW"/>
</dbReference>
<dbReference type="GO" id="GO:0006508">
    <property type="term" value="P:proteolysis"/>
    <property type="evidence" value="ECO:0007669"/>
    <property type="project" value="UniProtKB-KW"/>
</dbReference>
<feature type="domain" description="Penicillin-binding protein transpeptidase" evidence="16">
    <location>
        <begin position="381"/>
        <end position="661"/>
    </location>
</feature>
<keyword evidence="10" id="KW-0511">Multifunctional enzyme</keyword>
<comment type="catalytic activity">
    <reaction evidence="12">
        <text>Preferential cleavage: (Ac)2-L-Lys-D-Ala-|-D-Ala. Also transpeptidation of peptidyl-alanyl moieties that are N-acyl substituents of D-alanine.</text>
        <dbReference type="EC" id="3.4.16.4"/>
    </reaction>
</comment>
<dbReference type="RefSeq" id="WP_142111714.1">
    <property type="nucleotide sequence ID" value="NZ_BAAATB010000002.1"/>
</dbReference>
<dbReference type="SUPFAM" id="SSF53955">
    <property type="entry name" value="Lysozyme-like"/>
    <property type="match status" value="1"/>
</dbReference>
<dbReference type="EMBL" id="VFNV01000001">
    <property type="protein sequence ID" value="TQK76439.1"/>
    <property type="molecule type" value="Genomic_DNA"/>
</dbReference>
<keyword evidence="11" id="KW-0961">Cell wall biogenesis/degradation</keyword>
<dbReference type="GO" id="GO:0008658">
    <property type="term" value="F:penicillin binding"/>
    <property type="evidence" value="ECO:0007669"/>
    <property type="project" value="InterPro"/>
</dbReference>
<dbReference type="InterPro" id="IPR012338">
    <property type="entry name" value="Beta-lactam/transpept-like"/>
</dbReference>
<protein>
    <submittedName>
        <fullName evidence="18">Membrane peptidoglycan carboxypeptidase</fullName>
    </submittedName>
</protein>
<evidence type="ECO:0000256" key="4">
    <source>
        <dbReference type="ARBA" id="ARBA00022670"/>
    </source>
</evidence>
<proteinExistence type="inferred from homology"/>
<comment type="similarity">
    <text evidence="1">In the C-terminal section; belongs to the transpeptidase family.</text>
</comment>
<dbReference type="PANTHER" id="PTHR32282:SF33">
    <property type="entry name" value="PEPTIDOGLYCAN GLYCOSYLTRANSFERASE"/>
    <property type="match status" value="1"/>
</dbReference>
<dbReference type="GO" id="GO:0008360">
    <property type="term" value="P:regulation of cell shape"/>
    <property type="evidence" value="ECO:0007669"/>
    <property type="project" value="UniProtKB-KW"/>
</dbReference>
<keyword evidence="5" id="KW-0328">Glycosyltransferase</keyword>
<reference evidence="18 19" key="1">
    <citation type="submission" date="2019-06" db="EMBL/GenBank/DDBJ databases">
        <title>Sequencing the genomes of 1000 actinobacteria strains.</title>
        <authorList>
            <person name="Klenk H.-P."/>
        </authorList>
    </citation>
    <scope>NUCLEOTIDE SEQUENCE [LARGE SCALE GENOMIC DNA]</scope>
    <source>
        <strain evidence="18 19">DSM 10596</strain>
    </source>
</reference>
<feature type="region of interest" description="Disordered" evidence="14">
    <location>
        <begin position="724"/>
        <end position="751"/>
    </location>
</feature>
<dbReference type="Gene3D" id="1.10.3810.10">
    <property type="entry name" value="Biosynthetic peptidoglycan transglycosylase-like"/>
    <property type="match status" value="1"/>
</dbReference>
<dbReference type="InterPro" id="IPR050396">
    <property type="entry name" value="Glycosyltr_51/Transpeptidase"/>
</dbReference>
<evidence type="ECO:0000256" key="2">
    <source>
        <dbReference type="ARBA" id="ARBA00007739"/>
    </source>
</evidence>
<evidence type="ECO:0000256" key="11">
    <source>
        <dbReference type="ARBA" id="ARBA00023316"/>
    </source>
</evidence>
<evidence type="ECO:0000256" key="12">
    <source>
        <dbReference type="ARBA" id="ARBA00034000"/>
    </source>
</evidence>
<evidence type="ECO:0000256" key="5">
    <source>
        <dbReference type="ARBA" id="ARBA00022676"/>
    </source>
</evidence>
<dbReference type="AlphaFoldDB" id="A0A542SP93"/>
<gene>
    <name evidence="18" type="ORF">FB389_1110</name>
</gene>
<dbReference type="GO" id="GO:0008955">
    <property type="term" value="F:peptidoglycan glycosyltransferase activity"/>
    <property type="evidence" value="ECO:0007669"/>
    <property type="project" value="UniProtKB-EC"/>
</dbReference>
<keyword evidence="4" id="KW-0645">Protease</keyword>
<comment type="similarity">
    <text evidence="2">In the N-terminal section; belongs to the glycosyltransferase 51 family.</text>
</comment>
<evidence type="ECO:0000313" key="19">
    <source>
        <dbReference type="Proteomes" id="UP000316181"/>
    </source>
</evidence>
<evidence type="ECO:0000256" key="13">
    <source>
        <dbReference type="ARBA" id="ARBA00049902"/>
    </source>
</evidence>
<evidence type="ECO:0000256" key="14">
    <source>
        <dbReference type="SAM" id="MobiDB-lite"/>
    </source>
</evidence>
<feature type="domain" description="Glycosyl transferase family 51" evidence="17">
    <location>
        <begin position="90"/>
        <end position="274"/>
    </location>
</feature>
<dbReference type="FunFam" id="1.10.3810.10:FF:000001">
    <property type="entry name" value="Penicillin-binding protein 1A"/>
    <property type="match status" value="1"/>
</dbReference>
<evidence type="ECO:0000256" key="6">
    <source>
        <dbReference type="ARBA" id="ARBA00022679"/>
    </source>
</evidence>
<evidence type="ECO:0000256" key="1">
    <source>
        <dbReference type="ARBA" id="ARBA00007090"/>
    </source>
</evidence>
<keyword evidence="19" id="KW-1185">Reference proteome</keyword>
<evidence type="ECO:0000256" key="3">
    <source>
        <dbReference type="ARBA" id="ARBA00022645"/>
    </source>
</evidence>
<comment type="caution">
    <text evidence="18">The sequence shown here is derived from an EMBL/GenBank/DDBJ whole genome shotgun (WGS) entry which is preliminary data.</text>
</comment>
<evidence type="ECO:0000313" key="18">
    <source>
        <dbReference type="EMBL" id="TQK76439.1"/>
    </source>
</evidence>
<evidence type="ECO:0000256" key="10">
    <source>
        <dbReference type="ARBA" id="ARBA00023268"/>
    </source>
</evidence>
<accession>A0A542SP93</accession>
<dbReference type="InterPro" id="IPR001460">
    <property type="entry name" value="PCN-bd_Tpept"/>
</dbReference>
<comment type="catalytic activity">
    <reaction evidence="13">
        <text>[GlcNAc-(1-&gt;4)-Mur2Ac(oyl-L-Ala-gamma-D-Glu-L-Lys-D-Ala-D-Ala)](n)-di-trans,octa-cis-undecaprenyl diphosphate + beta-D-GlcNAc-(1-&gt;4)-Mur2Ac(oyl-L-Ala-gamma-D-Glu-L-Lys-D-Ala-D-Ala)-di-trans,octa-cis-undecaprenyl diphosphate = [GlcNAc-(1-&gt;4)-Mur2Ac(oyl-L-Ala-gamma-D-Glu-L-Lys-D-Ala-D-Ala)](n+1)-di-trans,octa-cis-undecaprenyl diphosphate + di-trans,octa-cis-undecaprenyl diphosphate + H(+)</text>
        <dbReference type="Rhea" id="RHEA:23708"/>
        <dbReference type="Rhea" id="RHEA-COMP:9602"/>
        <dbReference type="Rhea" id="RHEA-COMP:9603"/>
        <dbReference type="ChEBI" id="CHEBI:15378"/>
        <dbReference type="ChEBI" id="CHEBI:58405"/>
        <dbReference type="ChEBI" id="CHEBI:60033"/>
        <dbReference type="ChEBI" id="CHEBI:78435"/>
        <dbReference type="EC" id="2.4.99.28"/>
    </reaction>
</comment>
<dbReference type="SUPFAM" id="SSF56601">
    <property type="entry name" value="beta-lactamase/transpeptidase-like"/>
    <property type="match status" value="1"/>
</dbReference>
<keyword evidence="15" id="KW-1133">Transmembrane helix</keyword>
<dbReference type="GO" id="GO:0071555">
    <property type="term" value="P:cell wall organization"/>
    <property type="evidence" value="ECO:0007669"/>
    <property type="project" value="UniProtKB-KW"/>
</dbReference>
<dbReference type="GO" id="GO:0030288">
    <property type="term" value="C:outer membrane-bounded periplasmic space"/>
    <property type="evidence" value="ECO:0007669"/>
    <property type="project" value="TreeGrafter"/>
</dbReference>
<dbReference type="Pfam" id="PF00905">
    <property type="entry name" value="Transpeptidase"/>
    <property type="match status" value="1"/>
</dbReference>
<dbReference type="InterPro" id="IPR023346">
    <property type="entry name" value="Lysozyme-like_dom_sf"/>
</dbReference>